<proteinExistence type="predicted"/>
<dbReference type="PANTHER" id="PTHR47378:SF1">
    <property type="entry name" value="DIVINYL CHLOROPHYLLIDE A 8-VINYL-REDUCTASE, CHLOROPLASTIC"/>
    <property type="match status" value="1"/>
</dbReference>
<evidence type="ECO:0000313" key="5">
    <source>
        <dbReference type="Proteomes" id="UP000815325"/>
    </source>
</evidence>
<accession>A0ABQ7GX19</accession>
<keyword evidence="5" id="KW-1185">Reference proteome</keyword>
<evidence type="ECO:0000256" key="2">
    <source>
        <dbReference type="SAM" id="MobiDB-lite"/>
    </source>
</evidence>
<evidence type="ECO:0000259" key="3">
    <source>
        <dbReference type="Pfam" id="PF01370"/>
    </source>
</evidence>
<dbReference type="Pfam" id="PF01370">
    <property type="entry name" value="Epimerase"/>
    <property type="match status" value="1"/>
</dbReference>
<evidence type="ECO:0000256" key="1">
    <source>
        <dbReference type="ARBA" id="ARBA00023002"/>
    </source>
</evidence>
<dbReference type="InterPro" id="IPR036291">
    <property type="entry name" value="NAD(P)-bd_dom_sf"/>
</dbReference>
<dbReference type="EMBL" id="MU069556">
    <property type="protein sequence ID" value="KAF5839067.1"/>
    <property type="molecule type" value="Genomic_DNA"/>
</dbReference>
<reference evidence="4" key="1">
    <citation type="submission" date="2017-08" db="EMBL/GenBank/DDBJ databases">
        <authorList>
            <person name="Polle J.E."/>
            <person name="Barry K."/>
            <person name="Cushman J."/>
            <person name="Schmutz J."/>
            <person name="Tran D."/>
            <person name="Hathwaick L.T."/>
            <person name="Yim W.C."/>
            <person name="Jenkins J."/>
            <person name="Mckie-Krisberg Z.M."/>
            <person name="Prochnik S."/>
            <person name="Lindquist E."/>
            <person name="Dockter R.B."/>
            <person name="Adam C."/>
            <person name="Molina H."/>
            <person name="Bunkerborg J."/>
            <person name="Jin E."/>
            <person name="Buchheim M."/>
            <person name="Magnuson J."/>
        </authorList>
    </citation>
    <scope>NUCLEOTIDE SEQUENCE</scope>
    <source>
        <strain evidence="4">CCAP 19/18</strain>
    </source>
</reference>
<dbReference type="InterPro" id="IPR001509">
    <property type="entry name" value="Epimerase_deHydtase"/>
</dbReference>
<gene>
    <name evidence="4" type="ORF">DUNSADRAFT_1684</name>
</gene>
<feature type="domain" description="NAD-dependent epimerase/dehydratase" evidence="3">
    <location>
        <begin position="96"/>
        <end position="197"/>
    </location>
</feature>
<dbReference type="InterPro" id="IPR044201">
    <property type="entry name" value="DVR-like"/>
</dbReference>
<name>A0ABQ7GX19_DUNSA</name>
<keyword evidence="1" id="KW-0560">Oxidoreductase</keyword>
<comment type="caution">
    <text evidence="4">The sequence shown here is derived from an EMBL/GenBank/DDBJ whole genome shotgun (WGS) entry which is preliminary data.</text>
</comment>
<dbReference type="Gene3D" id="3.40.50.720">
    <property type="entry name" value="NAD(P)-binding Rossmann-like Domain"/>
    <property type="match status" value="2"/>
</dbReference>
<evidence type="ECO:0000313" key="4">
    <source>
        <dbReference type="EMBL" id="KAF5839067.1"/>
    </source>
</evidence>
<dbReference type="Proteomes" id="UP000815325">
    <property type="component" value="Unassembled WGS sequence"/>
</dbReference>
<organism evidence="4 5">
    <name type="scientific">Dunaliella salina</name>
    <name type="common">Green alga</name>
    <name type="synonym">Protococcus salinus</name>
    <dbReference type="NCBI Taxonomy" id="3046"/>
    <lineage>
        <taxon>Eukaryota</taxon>
        <taxon>Viridiplantae</taxon>
        <taxon>Chlorophyta</taxon>
        <taxon>core chlorophytes</taxon>
        <taxon>Chlorophyceae</taxon>
        <taxon>CS clade</taxon>
        <taxon>Chlamydomonadales</taxon>
        <taxon>Dunaliellaceae</taxon>
        <taxon>Dunaliella</taxon>
    </lineage>
</organism>
<sequence>MLLQRLSPSACATHASTSQPASILAPTRPAAGGTIHAQLASTSDVRQPSLVRDLRTHSPFAPSVSLSKPSVLCRAAATADGVKEDFRMRDPKDVRVLVVGCTGYIGKFVTKELAKRGYNVVAFTREQAGIKGKMGKEDIKKEFEGIDVRFGNVMDVESLKSVAFKDKVDVVVSCLASRTGEAATDITHSIVRPTAFFKSVAGQVQLVKDGAPFVMFGDGTLAACKPISEANLASFIADCVAQRDKVNQVLPIGGPGKAYTARDQAEILFRLTGKPQNYFPVPVALMDGIIGLLDFLAKFFPEQMEDAAEFGRIGRYYAVESMLVWDPVRQQYLPDATPSYGDETLEAFFAKAVKEGLKGQELGDQAVFGVNEE</sequence>
<feature type="region of interest" description="Disordered" evidence="2">
    <location>
        <begin position="1"/>
        <end position="24"/>
    </location>
</feature>
<dbReference type="PANTHER" id="PTHR47378">
    <property type="entry name" value="DIVINYL CHLOROPHYLLIDE A 8-VINYL-REDUCTASE, CHLOROPLASTIC"/>
    <property type="match status" value="1"/>
</dbReference>
<protein>
    <submittedName>
        <fullName evidence="4">NAD(P)-binding protein</fullName>
    </submittedName>
</protein>
<dbReference type="SUPFAM" id="SSF51735">
    <property type="entry name" value="NAD(P)-binding Rossmann-fold domains"/>
    <property type="match status" value="1"/>
</dbReference>